<protein>
    <submittedName>
        <fullName evidence="2">Uncharacterized protein</fullName>
    </submittedName>
</protein>
<feature type="transmembrane region" description="Helical" evidence="1">
    <location>
        <begin position="12"/>
        <end position="35"/>
    </location>
</feature>
<keyword evidence="3" id="KW-1185">Reference proteome</keyword>
<comment type="caution">
    <text evidence="2">The sequence shown here is derived from an EMBL/GenBank/DDBJ whole genome shotgun (WGS) entry which is preliminary data.</text>
</comment>
<keyword evidence="1" id="KW-1133">Transmembrane helix</keyword>
<sequence>MSGEEKGRSPALAAAAVVIGFALVLLALPSVVLWIGDYSPVLAAIVGTVGIMSFFIVLWLRARYQRRHAGGSDKPQP</sequence>
<accession>A0A6M1RKX7</accession>
<evidence type="ECO:0000313" key="3">
    <source>
        <dbReference type="Proteomes" id="UP000477849"/>
    </source>
</evidence>
<name>A0A6M1RKX7_9HYPH</name>
<gene>
    <name evidence="2" type="ORF">G6N76_00595</name>
</gene>
<dbReference type="EMBL" id="JAAKZH010000001">
    <property type="protein sequence ID" value="NGO62154.1"/>
    <property type="molecule type" value="Genomic_DNA"/>
</dbReference>
<proteinExistence type="predicted"/>
<keyword evidence="1" id="KW-0812">Transmembrane</keyword>
<dbReference type="RefSeq" id="WP_163900939.1">
    <property type="nucleotide sequence ID" value="NZ_CP048427.1"/>
</dbReference>
<organism evidence="2 3">
    <name type="scientific">Rhizobium daejeonense</name>
    <dbReference type="NCBI Taxonomy" id="240521"/>
    <lineage>
        <taxon>Bacteria</taxon>
        <taxon>Pseudomonadati</taxon>
        <taxon>Pseudomonadota</taxon>
        <taxon>Alphaproteobacteria</taxon>
        <taxon>Hyphomicrobiales</taxon>
        <taxon>Rhizobiaceae</taxon>
        <taxon>Rhizobium/Agrobacterium group</taxon>
        <taxon>Rhizobium</taxon>
    </lineage>
</organism>
<evidence type="ECO:0000313" key="2">
    <source>
        <dbReference type="EMBL" id="NGO62154.1"/>
    </source>
</evidence>
<dbReference type="Proteomes" id="UP000477849">
    <property type="component" value="Unassembled WGS sequence"/>
</dbReference>
<feature type="transmembrane region" description="Helical" evidence="1">
    <location>
        <begin position="41"/>
        <end position="60"/>
    </location>
</feature>
<keyword evidence="1" id="KW-0472">Membrane</keyword>
<evidence type="ECO:0000256" key="1">
    <source>
        <dbReference type="SAM" id="Phobius"/>
    </source>
</evidence>
<reference evidence="2 3" key="1">
    <citation type="submission" date="2020-02" db="EMBL/GenBank/DDBJ databases">
        <title>Genome sequence of the type strain CCBAU10050 of Rhizobium daejeonense.</title>
        <authorList>
            <person name="Gao J."/>
            <person name="Sun J."/>
        </authorList>
    </citation>
    <scope>NUCLEOTIDE SEQUENCE [LARGE SCALE GENOMIC DNA]</scope>
    <source>
        <strain evidence="2 3">CCBAU10050</strain>
    </source>
</reference>
<dbReference type="AlphaFoldDB" id="A0A6M1RKX7"/>